<organism evidence="2 3">
    <name type="scientific">Microbacterium oleivorans</name>
    <dbReference type="NCBI Taxonomy" id="273677"/>
    <lineage>
        <taxon>Bacteria</taxon>
        <taxon>Bacillati</taxon>
        <taxon>Actinomycetota</taxon>
        <taxon>Actinomycetes</taxon>
        <taxon>Micrococcales</taxon>
        <taxon>Microbacteriaceae</taxon>
        <taxon>Microbacterium</taxon>
    </lineage>
</organism>
<protein>
    <submittedName>
        <fullName evidence="2">Uncharacterized protein</fullName>
    </submittedName>
</protein>
<feature type="transmembrane region" description="Helical" evidence="1">
    <location>
        <begin position="6"/>
        <end position="29"/>
    </location>
</feature>
<sequence length="253" mass="25838">MSNAWAIGPVAVLGGVGVVVAVALLLVAAARARRRDDPSPVVSLALTLSALWASFSLLGAVVSVIQNLSADAPRMSVPVAPFWPGLLPGVTVDDGPTARVVGGGVTAVDVDVAGVSGLARGLWTAGQALWALIPAAIAALIAVACFQLLAGRAFDRTVVRATMATAVVVAAGGVAAQLLSDVAGSMASHELFALVSARWEDIPGIEHPLDWWPNETLSITLPFWPIAAGLGVAALAAIFRYGSRLQRDTEGLV</sequence>
<feature type="transmembrane region" description="Helical" evidence="1">
    <location>
        <begin position="219"/>
        <end position="239"/>
    </location>
</feature>
<keyword evidence="1" id="KW-0472">Membrane</keyword>
<gene>
    <name evidence="2" type="ORF">HW566_10065</name>
</gene>
<keyword evidence="1" id="KW-1133">Transmembrane helix</keyword>
<dbReference type="Proteomes" id="UP000509638">
    <property type="component" value="Chromosome"/>
</dbReference>
<dbReference type="RefSeq" id="WP_178012548.1">
    <property type="nucleotide sequence ID" value="NZ_CP058316.1"/>
</dbReference>
<dbReference type="AlphaFoldDB" id="A0A7D5IT31"/>
<keyword evidence="1" id="KW-0812">Transmembrane</keyword>
<feature type="transmembrane region" description="Helical" evidence="1">
    <location>
        <begin position="128"/>
        <end position="149"/>
    </location>
</feature>
<feature type="transmembrane region" description="Helical" evidence="1">
    <location>
        <begin position="41"/>
        <end position="65"/>
    </location>
</feature>
<reference evidence="2 3" key="1">
    <citation type="submission" date="2020-06" db="EMBL/GenBank/DDBJ databases">
        <authorList>
            <person name="Jo H."/>
        </authorList>
    </citation>
    <scope>NUCLEOTIDE SEQUENCE [LARGE SCALE GENOMIC DNA]</scope>
    <source>
        <strain evidence="2 3">I46</strain>
    </source>
</reference>
<evidence type="ECO:0000313" key="3">
    <source>
        <dbReference type="Proteomes" id="UP000509638"/>
    </source>
</evidence>
<accession>A0A7D5IT31</accession>
<name>A0A7D5IT31_9MICO</name>
<evidence type="ECO:0000313" key="2">
    <source>
        <dbReference type="EMBL" id="QLD12077.1"/>
    </source>
</evidence>
<dbReference type="EMBL" id="CP058316">
    <property type="protein sequence ID" value="QLD12077.1"/>
    <property type="molecule type" value="Genomic_DNA"/>
</dbReference>
<proteinExistence type="predicted"/>
<evidence type="ECO:0000256" key="1">
    <source>
        <dbReference type="SAM" id="Phobius"/>
    </source>
</evidence>
<feature type="transmembrane region" description="Helical" evidence="1">
    <location>
        <begin position="161"/>
        <end position="179"/>
    </location>
</feature>